<proteinExistence type="predicted"/>
<accession>A0AAW2WU05</accession>
<sequence>MEIPSNTSNKQKVVGTFGNTQALQVVVDAPLAPARGSTVVGSSKSADLLTELSIDNTSSNTSSGGLPHGLLGTIQQMITSVMREQMLAAVPAPVVAPTRVDVAGKGEVPPARGPTTLRFPFSVSHLPRVPLEGAQGCLVTRH</sequence>
<reference evidence="1" key="1">
    <citation type="submission" date="2020-06" db="EMBL/GenBank/DDBJ databases">
        <authorList>
            <person name="Li T."/>
            <person name="Hu X."/>
            <person name="Zhang T."/>
            <person name="Song X."/>
            <person name="Zhang H."/>
            <person name="Dai N."/>
            <person name="Sheng W."/>
            <person name="Hou X."/>
            <person name="Wei L."/>
        </authorList>
    </citation>
    <scope>NUCLEOTIDE SEQUENCE</scope>
    <source>
        <strain evidence="1">KEN1</strain>
        <tissue evidence="1">Leaf</tissue>
    </source>
</reference>
<comment type="caution">
    <text evidence="1">The sequence shown here is derived from an EMBL/GenBank/DDBJ whole genome shotgun (WGS) entry which is preliminary data.</text>
</comment>
<dbReference type="EMBL" id="JACGWN010000007">
    <property type="protein sequence ID" value="KAL0444211.1"/>
    <property type="molecule type" value="Genomic_DNA"/>
</dbReference>
<gene>
    <name evidence="1" type="ORF">Slati_2143800</name>
</gene>
<dbReference type="AlphaFoldDB" id="A0AAW2WU05"/>
<organism evidence="1">
    <name type="scientific">Sesamum latifolium</name>
    <dbReference type="NCBI Taxonomy" id="2727402"/>
    <lineage>
        <taxon>Eukaryota</taxon>
        <taxon>Viridiplantae</taxon>
        <taxon>Streptophyta</taxon>
        <taxon>Embryophyta</taxon>
        <taxon>Tracheophyta</taxon>
        <taxon>Spermatophyta</taxon>
        <taxon>Magnoliopsida</taxon>
        <taxon>eudicotyledons</taxon>
        <taxon>Gunneridae</taxon>
        <taxon>Pentapetalae</taxon>
        <taxon>asterids</taxon>
        <taxon>lamiids</taxon>
        <taxon>Lamiales</taxon>
        <taxon>Pedaliaceae</taxon>
        <taxon>Sesamum</taxon>
    </lineage>
</organism>
<evidence type="ECO:0000313" key="1">
    <source>
        <dbReference type="EMBL" id="KAL0444211.1"/>
    </source>
</evidence>
<protein>
    <submittedName>
        <fullName evidence="1">Uncharacterized protein</fullName>
    </submittedName>
</protein>
<reference evidence="1" key="2">
    <citation type="journal article" date="2024" name="Plant">
        <title>Genomic evolution and insights into agronomic trait innovations of Sesamum species.</title>
        <authorList>
            <person name="Miao H."/>
            <person name="Wang L."/>
            <person name="Qu L."/>
            <person name="Liu H."/>
            <person name="Sun Y."/>
            <person name="Le M."/>
            <person name="Wang Q."/>
            <person name="Wei S."/>
            <person name="Zheng Y."/>
            <person name="Lin W."/>
            <person name="Duan Y."/>
            <person name="Cao H."/>
            <person name="Xiong S."/>
            <person name="Wang X."/>
            <person name="Wei L."/>
            <person name="Li C."/>
            <person name="Ma Q."/>
            <person name="Ju M."/>
            <person name="Zhao R."/>
            <person name="Li G."/>
            <person name="Mu C."/>
            <person name="Tian Q."/>
            <person name="Mei H."/>
            <person name="Zhang T."/>
            <person name="Gao T."/>
            <person name="Zhang H."/>
        </authorList>
    </citation>
    <scope>NUCLEOTIDE SEQUENCE</scope>
    <source>
        <strain evidence="1">KEN1</strain>
    </source>
</reference>
<name>A0AAW2WU05_9LAMI</name>